<keyword evidence="6" id="KW-0274">FAD</keyword>
<sequence>MTEHFDVVIVGAGISGISTAWHLQERCPTKSYVILERRANIGGTWDLFKYPGIRSDSDMFTLGFRFKPWTSAKSIADGPSIWNYINEAAQENGIDKHIRTNHRVLGADWSDTENRWTLTVEADGEQKQITAGFLSVCSGYYNYDQGYSPEFPGADDFAGQIIHPQHWPEDLDYAGKKIVVIGSGATAVTLIPSLVKGGAGHVTMLQRSPTYIGALPLVDPVAEKTNKYLPKNLAHFVNRWKAIAFSTAQYQLSRKFPNYMRKTLMTMAQRRLPEGFDVQKHFGPRYNPWDERLCLAPNGDLFKTIRAGKADVVTDTIDRFTETGIKLTSGEQLTADIIITATGLNMQLFGGASLTRNGEEVDLTRTMTYKGLMLSGVPNMAITFGYTNASWTLKADLVSEFICRVLNYMDANGFDRVEPQHPGGDVDELPFMDFNPGYFRRAMDSLPKSGSRAPWRLKQNYFFDLRMIRYDKVDEESLHFTKHRAAVPASSS</sequence>
<comment type="catalytic activity">
    <reaction evidence="11">
        <text>ethionamide + NADPH + O2 + H(+) = ethionamide S-oxide + NADP(+) + H2O</text>
        <dbReference type="Rhea" id="RHEA:47616"/>
        <dbReference type="ChEBI" id="CHEBI:4885"/>
        <dbReference type="ChEBI" id="CHEBI:15377"/>
        <dbReference type="ChEBI" id="CHEBI:15378"/>
        <dbReference type="ChEBI" id="CHEBI:15379"/>
        <dbReference type="ChEBI" id="CHEBI:57783"/>
        <dbReference type="ChEBI" id="CHEBI:58349"/>
        <dbReference type="ChEBI" id="CHEBI:87805"/>
    </reaction>
</comment>
<dbReference type="PANTHER" id="PTHR43872">
    <property type="entry name" value="MONOOXYGENASE, PUTATIVE (AFU_ORTHOLOGUE AFUA_8G02570)-RELATED"/>
    <property type="match status" value="1"/>
</dbReference>
<keyword evidence="7" id="KW-0521">NADP</keyword>
<evidence type="ECO:0000313" key="15">
    <source>
        <dbReference type="EMBL" id="AKS31274.1"/>
    </source>
</evidence>
<dbReference type="GO" id="GO:0050661">
    <property type="term" value="F:NADP binding"/>
    <property type="evidence" value="ECO:0007669"/>
    <property type="project" value="InterPro"/>
</dbReference>
<reference evidence="15 16" key="1">
    <citation type="submission" date="2015-07" db="EMBL/GenBank/DDBJ databases">
        <title>Complete genome sequence of Mycobacterium goodii X7B, a facultative thermophilic biodesulfurizing bacterium.</title>
        <authorList>
            <person name="Yu B."/>
            <person name="Li F."/>
            <person name="Xu P."/>
        </authorList>
    </citation>
    <scope>NUCLEOTIDE SEQUENCE [LARGE SCALE GENOMIC DNA]</scope>
    <source>
        <strain evidence="15 16">X7B</strain>
    </source>
</reference>
<evidence type="ECO:0000256" key="9">
    <source>
        <dbReference type="ARBA" id="ARBA00023033"/>
    </source>
</evidence>
<dbReference type="KEGG" id="mgo:AFA91_04545"/>
<evidence type="ECO:0000256" key="10">
    <source>
        <dbReference type="ARBA" id="ARBA00023136"/>
    </source>
</evidence>
<organism evidence="15 16">
    <name type="scientific">Mycolicibacterium goodii</name>
    <name type="common">Mycobacterium goodii</name>
    <dbReference type="NCBI Taxonomy" id="134601"/>
    <lineage>
        <taxon>Bacteria</taxon>
        <taxon>Bacillati</taxon>
        <taxon>Actinomycetota</taxon>
        <taxon>Actinomycetes</taxon>
        <taxon>Mycobacteriales</taxon>
        <taxon>Mycobacteriaceae</taxon>
        <taxon>Mycolicibacterium</taxon>
    </lineage>
</organism>
<dbReference type="STRING" id="134601.AFA91_04545"/>
<dbReference type="GO" id="GO:0005886">
    <property type="term" value="C:plasma membrane"/>
    <property type="evidence" value="ECO:0007669"/>
    <property type="project" value="UniProtKB-SubCell"/>
</dbReference>
<keyword evidence="4" id="KW-1003">Cell membrane</keyword>
<evidence type="ECO:0000256" key="2">
    <source>
        <dbReference type="ARBA" id="ARBA00004236"/>
    </source>
</evidence>
<dbReference type="OrthoDB" id="5168853at2"/>
<keyword evidence="8" id="KW-0560">Oxidoreductase</keyword>
<keyword evidence="10" id="KW-0472">Membrane</keyword>
<evidence type="ECO:0000313" key="16">
    <source>
        <dbReference type="Proteomes" id="UP000062255"/>
    </source>
</evidence>
<evidence type="ECO:0000256" key="11">
    <source>
        <dbReference type="ARBA" id="ARBA00051124"/>
    </source>
</evidence>
<dbReference type="InterPro" id="IPR020946">
    <property type="entry name" value="Flavin_mOase-like"/>
</dbReference>
<protein>
    <recommendedName>
        <fullName evidence="13">FAD-containing monooxygenase EthA</fullName>
    </recommendedName>
    <alternativeName>
        <fullName evidence="14">Prodrug activator EtaA</fullName>
    </alternativeName>
</protein>
<dbReference type="PANTHER" id="PTHR43872:SF1">
    <property type="entry name" value="MONOOXYGENASE, PUTATIVE (AFU_ORTHOLOGUE AFUA_8G02570)-RELATED"/>
    <property type="match status" value="1"/>
</dbReference>
<dbReference type="Gene3D" id="3.50.50.60">
    <property type="entry name" value="FAD/NAD(P)-binding domain"/>
    <property type="match status" value="3"/>
</dbReference>
<accession>A0A0K0X1I0</accession>
<dbReference type="Pfam" id="PF00743">
    <property type="entry name" value="FMO-like"/>
    <property type="match status" value="1"/>
</dbReference>
<keyword evidence="5" id="KW-0285">Flavoprotein</keyword>
<proteinExistence type="inferred from homology"/>
<dbReference type="PATRIC" id="fig|134601.6.peg.941"/>
<evidence type="ECO:0000256" key="14">
    <source>
        <dbReference type="ARBA" id="ARBA00078392"/>
    </source>
</evidence>
<evidence type="ECO:0000256" key="8">
    <source>
        <dbReference type="ARBA" id="ARBA00023002"/>
    </source>
</evidence>
<dbReference type="SUPFAM" id="SSF51905">
    <property type="entry name" value="FAD/NAD(P)-binding domain"/>
    <property type="match status" value="1"/>
</dbReference>
<evidence type="ECO:0000256" key="3">
    <source>
        <dbReference type="ARBA" id="ARBA00010139"/>
    </source>
</evidence>
<dbReference type="FunFam" id="3.50.50.60:FF:000228">
    <property type="entry name" value="FAD-containing monooxygenase EthA"/>
    <property type="match status" value="1"/>
</dbReference>
<keyword evidence="9 15" id="KW-0503">Monooxygenase</keyword>
<gene>
    <name evidence="15" type="ORF">AFA91_04545</name>
</gene>
<evidence type="ECO:0000256" key="6">
    <source>
        <dbReference type="ARBA" id="ARBA00022827"/>
    </source>
</evidence>
<dbReference type="Proteomes" id="UP000062255">
    <property type="component" value="Chromosome"/>
</dbReference>
<dbReference type="FunFam" id="3.50.50.60:FF:000213">
    <property type="entry name" value="FAD-containing monooxygenase EthA"/>
    <property type="match status" value="1"/>
</dbReference>
<comment type="function">
    <text evidence="12">Monooxygenase able to convert a wide range of ketones to the corresponding esters or lactones via a Baeyer-Villiger oxidation reaction. Can act on long-chain aliphatic ketones (2-hexanone to 2-dodecanone) and on aromatic ketones (phenylacetone and benzylacetone). Is also able to catalyze enantioselective sulfoxidation of methyl-p-tolylsulfide. In vivo, likely functions as a BVMO, but the exact nature of the physiological substrate(s) remains to be established.</text>
</comment>
<evidence type="ECO:0000256" key="7">
    <source>
        <dbReference type="ARBA" id="ARBA00022857"/>
    </source>
</evidence>
<evidence type="ECO:0000256" key="5">
    <source>
        <dbReference type="ARBA" id="ARBA00022630"/>
    </source>
</evidence>
<evidence type="ECO:0000256" key="1">
    <source>
        <dbReference type="ARBA" id="ARBA00001974"/>
    </source>
</evidence>
<dbReference type="InterPro" id="IPR036188">
    <property type="entry name" value="FAD/NAD-bd_sf"/>
</dbReference>
<comment type="similarity">
    <text evidence="3">Belongs to the FAD-binding monooxygenase family.</text>
</comment>
<dbReference type="AlphaFoldDB" id="A0A0K0X1I0"/>
<dbReference type="EMBL" id="CP012150">
    <property type="protein sequence ID" value="AKS31274.1"/>
    <property type="molecule type" value="Genomic_DNA"/>
</dbReference>
<name>A0A0K0X1I0_MYCGD</name>
<comment type="cofactor">
    <cofactor evidence="1">
        <name>FAD</name>
        <dbReference type="ChEBI" id="CHEBI:57692"/>
    </cofactor>
</comment>
<evidence type="ECO:0000256" key="12">
    <source>
        <dbReference type="ARBA" id="ARBA00059740"/>
    </source>
</evidence>
<evidence type="ECO:0000256" key="13">
    <source>
        <dbReference type="ARBA" id="ARBA00073152"/>
    </source>
</evidence>
<dbReference type="Pfam" id="PF13450">
    <property type="entry name" value="NAD_binding_8"/>
    <property type="match status" value="1"/>
</dbReference>
<dbReference type="RefSeq" id="WP_049743682.1">
    <property type="nucleotide sequence ID" value="NZ_CP012150.1"/>
</dbReference>
<evidence type="ECO:0000256" key="4">
    <source>
        <dbReference type="ARBA" id="ARBA00022475"/>
    </source>
</evidence>
<comment type="subcellular location">
    <subcellularLocation>
        <location evidence="2">Cell membrane</location>
    </subcellularLocation>
</comment>
<dbReference type="GO" id="GO:0004499">
    <property type="term" value="F:N,N-dimethylaniline monooxygenase activity"/>
    <property type="evidence" value="ECO:0007669"/>
    <property type="project" value="InterPro"/>
</dbReference>
<dbReference type="InterPro" id="IPR051820">
    <property type="entry name" value="FAD-binding_MO"/>
</dbReference>
<dbReference type="GO" id="GO:0050660">
    <property type="term" value="F:flavin adenine dinucleotide binding"/>
    <property type="evidence" value="ECO:0007669"/>
    <property type="project" value="InterPro"/>
</dbReference>